<gene>
    <name evidence="1" type="ordered locus">Hfelis_03270</name>
</gene>
<proteinExistence type="predicted"/>
<dbReference type="HOGENOM" id="CLU_161281_0_0_7"/>
<dbReference type="STRING" id="936155.HFELIS_03270"/>
<dbReference type="AlphaFoldDB" id="E7A8X5"/>
<evidence type="ECO:0000313" key="1">
    <source>
        <dbReference type="EMBL" id="CBY82411.1"/>
    </source>
</evidence>
<evidence type="ECO:0000313" key="2">
    <source>
        <dbReference type="Proteomes" id="UP000007934"/>
    </source>
</evidence>
<reference evidence="1 2" key="1">
    <citation type="journal article" date="2011" name="Genome Biol. Evol.">
        <title>Comparative whole genome sequence analysis of the carcinogenic bacterial model pathogen Helicobacter felis.</title>
        <authorList>
            <person name="Arnold I.C."/>
            <person name="Zigova Z."/>
            <person name="Holden M."/>
            <person name="Lawley T.D."/>
            <person name="Rad R."/>
            <person name="Dougan G."/>
            <person name="Falkow S."/>
            <person name="Bentley S.D."/>
            <person name="Muller A."/>
        </authorList>
    </citation>
    <scope>NUCLEOTIDE SEQUENCE [LARGE SCALE GENOMIC DNA]</scope>
    <source>
        <strain evidence="2">ATCC 49179 / CCUG 28539 / NCTC 12436 / CS1</strain>
    </source>
</reference>
<keyword evidence="2" id="KW-1185">Reference proteome</keyword>
<organism evidence="1 2">
    <name type="scientific">Helicobacter felis (strain ATCC 49179 / CCUG 28539 / NCTC 12436 / CS1)</name>
    <dbReference type="NCBI Taxonomy" id="936155"/>
    <lineage>
        <taxon>Bacteria</taxon>
        <taxon>Pseudomonadati</taxon>
        <taxon>Campylobacterota</taxon>
        <taxon>Epsilonproteobacteria</taxon>
        <taxon>Campylobacterales</taxon>
        <taxon>Helicobacteraceae</taxon>
        <taxon>Helicobacter</taxon>
    </lineage>
</organism>
<dbReference type="eggNOG" id="COG1399">
    <property type="taxonomic scope" value="Bacteria"/>
</dbReference>
<dbReference type="RefSeq" id="WP_013468783.1">
    <property type="nucleotide sequence ID" value="NC_014810.2"/>
</dbReference>
<dbReference type="GeneID" id="36134953"/>
<dbReference type="OrthoDB" id="5361472at2"/>
<dbReference type="Proteomes" id="UP000007934">
    <property type="component" value="Chromosome"/>
</dbReference>
<dbReference type="KEGG" id="hfe:HFELIS_03270"/>
<protein>
    <submittedName>
        <fullName evidence="1">Uncharacterized protein</fullName>
    </submittedName>
</protein>
<accession>E7A8X5</accession>
<dbReference type="EMBL" id="FQ670179">
    <property type="protein sequence ID" value="CBY82411.1"/>
    <property type="molecule type" value="Genomic_DNA"/>
</dbReference>
<sequence length="127" mass="13948">MKLEMRKIGTGPKPIHVEVGGLCLEGELWRVDSKLFLLEGKLHGVVEVACASSGVLFNKSITQEVLFCFSDGIYQGAQREQHIGGGRLVDTMDIVESLDGCIDLNALLLAEVQSIHSDYHYKDQSNS</sequence>
<name>E7A8X5_HELFC</name>